<dbReference type="EMBL" id="AFWH01000084">
    <property type="protein sequence ID" value="EGU45197.1"/>
    <property type="molecule type" value="Genomic_DNA"/>
</dbReference>
<organism evidence="2 3">
    <name type="scientific">Vibrio orientalis CIP 102891 = ATCC 33934</name>
    <dbReference type="NCBI Taxonomy" id="675816"/>
    <lineage>
        <taxon>Bacteria</taxon>
        <taxon>Pseudomonadati</taxon>
        <taxon>Pseudomonadota</taxon>
        <taxon>Gammaproteobacteria</taxon>
        <taxon>Vibrionales</taxon>
        <taxon>Vibrionaceae</taxon>
        <taxon>Vibrio</taxon>
        <taxon>Vibrio oreintalis group</taxon>
    </lineage>
</organism>
<evidence type="ECO:0000256" key="1">
    <source>
        <dbReference type="SAM" id="SignalP"/>
    </source>
</evidence>
<protein>
    <submittedName>
        <fullName evidence="2">Uncharacterized protein</fullName>
    </submittedName>
</protein>
<dbReference type="AlphaFoldDB" id="F9SYT6"/>
<accession>F9SYT6</accession>
<dbReference type="Proteomes" id="UP000002817">
    <property type="component" value="Unassembled WGS sequence"/>
</dbReference>
<sequence length="140" mass="15443">MKLSYVLVALPFLLLGSPASYAQNTCTIESFQSVDIQPNTTAAKIDRKNDQIQIKRKPPMRCATLTFTTSTTRNRVGHQMANHFEATFLDNTVSTSHSISFDEDDLKAGYFRVGPNTPAEAYVCFSTADTPIADISCDVQ</sequence>
<reference evidence="2 3" key="1">
    <citation type="journal article" date="2012" name="Int. J. Syst. Evol. Microbiol.">
        <title>Vibrio caribbeanicus sp. nov., isolated from the marine sponge Scleritoderma cyanea.</title>
        <authorList>
            <person name="Hoffmann M."/>
            <person name="Monday S.R."/>
            <person name="Allard M.W."/>
            <person name="Strain E.A."/>
            <person name="Whittaker P."/>
            <person name="Naum M."/>
            <person name="McCarthy P.J."/>
            <person name="Lopez J.V."/>
            <person name="Fischer M."/>
            <person name="Brown E.W."/>
        </authorList>
    </citation>
    <scope>NUCLEOTIDE SEQUENCE [LARGE SCALE GENOMIC DNA]</scope>
    <source>
        <strain evidence="3">CIP 102891 / ATCC 33934</strain>
    </source>
</reference>
<evidence type="ECO:0000313" key="2">
    <source>
        <dbReference type="EMBL" id="EGU45197.1"/>
    </source>
</evidence>
<gene>
    <name evidence="2" type="ORF">VIOR3934_10690</name>
</gene>
<comment type="caution">
    <text evidence="2">The sequence shown here is derived from an EMBL/GenBank/DDBJ whole genome shotgun (WGS) entry which is preliminary data.</text>
</comment>
<dbReference type="RefSeq" id="WP_004418626.1">
    <property type="nucleotide sequence ID" value="NZ_ACZV01000005.1"/>
</dbReference>
<keyword evidence="1" id="KW-0732">Signal</keyword>
<dbReference type="OrthoDB" id="5826207at2"/>
<evidence type="ECO:0000313" key="3">
    <source>
        <dbReference type="Proteomes" id="UP000002817"/>
    </source>
</evidence>
<proteinExistence type="predicted"/>
<dbReference type="PATRIC" id="fig|675816.5.peg.4061"/>
<feature type="signal peptide" evidence="1">
    <location>
        <begin position="1"/>
        <end position="22"/>
    </location>
</feature>
<feature type="chain" id="PRO_5003393892" evidence="1">
    <location>
        <begin position="23"/>
        <end position="140"/>
    </location>
</feature>
<name>F9SYT6_VIBOR</name>